<dbReference type="InterPro" id="IPR036388">
    <property type="entry name" value="WH-like_DNA-bd_sf"/>
</dbReference>
<dbReference type="Pfam" id="PF01047">
    <property type="entry name" value="MarR"/>
    <property type="match status" value="1"/>
</dbReference>
<evidence type="ECO:0000259" key="1">
    <source>
        <dbReference type="PROSITE" id="PS50995"/>
    </source>
</evidence>
<keyword evidence="3" id="KW-1185">Reference proteome</keyword>
<dbReference type="PANTHER" id="PTHR33164">
    <property type="entry name" value="TRANSCRIPTIONAL REGULATOR, MARR FAMILY"/>
    <property type="match status" value="1"/>
</dbReference>
<protein>
    <submittedName>
        <fullName evidence="2">Transcriptional regulator</fullName>
    </submittedName>
</protein>
<name>A0ABQ2D780_9MICC</name>
<organism evidence="2 3">
    <name type="scientific">Glutamicibacter ardleyensis</name>
    <dbReference type="NCBI Taxonomy" id="225894"/>
    <lineage>
        <taxon>Bacteria</taxon>
        <taxon>Bacillati</taxon>
        <taxon>Actinomycetota</taxon>
        <taxon>Actinomycetes</taxon>
        <taxon>Micrococcales</taxon>
        <taxon>Micrococcaceae</taxon>
        <taxon>Glutamicibacter</taxon>
    </lineage>
</organism>
<dbReference type="InterPro" id="IPR036390">
    <property type="entry name" value="WH_DNA-bd_sf"/>
</dbReference>
<dbReference type="SUPFAM" id="SSF46785">
    <property type="entry name" value="Winged helix' DNA-binding domain"/>
    <property type="match status" value="1"/>
</dbReference>
<dbReference type="PROSITE" id="PS50995">
    <property type="entry name" value="HTH_MARR_2"/>
    <property type="match status" value="1"/>
</dbReference>
<dbReference type="GeneID" id="303302514"/>
<feature type="domain" description="HTH marR-type" evidence="1">
    <location>
        <begin position="11"/>
        <end position="145"/>
    </location>
</feature>
<dbReference type="Gene3D" id="1.10.10.10">
    <property type="entry name" value="Winged helix-like DNA-binding domain superfamily/Winged helix DNA-binding domain"/>
    <property type="match status" value="1"/>
</dbReference>
<dbReference type="InterPro" id="IPR000835">
    <property type="entry name" value="HTH_MarR-typ"/>
</dbReference>
<gene>
    <name evidence="2" type="ORF">GCM10007173_00970</name>
</gene>
<proteinExistence type="predicted"/>
<sequence>MLKHMLPQESGPDLVDLFNRSSRMLRGKWRHALTPYDITPHQVRTMMLLGRVDAEGMRNSQLAEKLHIAPRSTTEVIDQLVAKDLATRTPDPADRRASLITLTDSGRELLQKLHGERKQSHEEFFSTLGDDDRAELSRILGLLVADAPGDPRC</sequence>
<dbReference type="InterPro" id="IPR039422">
    <property type="entry name" value="MarR/SlyA-like"/>
</dbReference>
<dbReference type="PANTHER" id="PTHR33164:SF43">
    <property type="entry name" value="HTH-TYPE TRANSCRIPTIONAL REPRESSOR YETL"/>
    <property type="match status" value="1"/>
</dbReference>
<dbReference type="PRINTS" id="PR00598">
    <property type="entry name" value="HTHMARR"/>
</dbReference>
<dbReference type="RefSeq" id="WP_096255637.1">
    <property type="nucleotide sequence ID" value="NZ_BMKX01000001.1"/>
</dbReference>
<evidence type="ECO:0000313" key="3">
    <source>
        <dbReference type="Proteomes" id="UP000606115"/>
    </source>
</evidence>
<accession>A0ABQ2D780</accession>
<dbReference type="EMBL" id="BMKX01000001">
    <property type="protein sequence ID" value="GGJ46244.1"/>
    <property type="molecule type" value="Genomic_DNA"/>
</dbReference>
<dbReference type="SMART" id="SM00347">
    <property type="entry name" value="HTH_MARR"/>
    <property type="match status" value="1"/>
</dbReference>
<reference evidence="3" key="1">
    <citation type="journal article" date="2019" name="Int. J. Syst. Evol. Microbiol.">
        <title>The Global Catalogue of Microorganisms (GCM) 10K type strain sequencing project: providing services to taxonomists for standard genome sequencing and annotation.</title>
        <authorList>
            <consortium name="The Broad Institute Genomics Platform"/>
            <consortium name="The Broad Institute Genome Sequencing Center for Infectious Disease"/>
            <person name="Wu L."/>
            <person name="Ma J."/>
        </authorList>
    </citation>
    <scope>NUCLEOTIDE SEQUENCE [LARGE SCALE GENOMIC DNA]</scope>
    <source>
        <strain evidence="3">CGMCC 1.3685</strain>
    </source>
</reference>
<evidence type="ECO:0000313" key="2">
    <source>
        <dbReference type="EMBL" id="GGJ46244.1"/>
    </source>
</evidence>
<comment type="caution">
    <text evidence="2">The sequence shown here is derived from an EMBL/GenBank/DDBJ whole genome shotgun (WGS) entry which is preliminary data.</text>
</comment>
<dbReference type="Proteomes" id="UP000606115">
    <property type="component" value="Unassembled WGS sequence"/>
</dbReference>